<feature type="domain" description="MYND-type" evidence="10">
    <location>
        <begin position="6"/>
        <end position="45"/>
    </location>
</feature>
<evidence type="ECO:0000256" key="9">
    <source>
        <dbReference type="PROSITE-ProRule" id="PRU00134"/>
    </source>
</evidence>
<evidence type="ECO:0000256" key="3">
    <source>
        <dbReference type="ARBA" id="ARBA00022771"/>
    </source>
</evidence>
<keyword evidence="6" id="KW-0223">Dioxygenase</keyword>
<keyword evidence="3 9" id="KW-0863">Zinc-finger</keyword>
<dbReference type="OrthoDB" id="76265at2759"/>
<evidence type="ECO:0000313" key="13">
    <source>
        <dbReference type="Proteomes" id="UP000243579"/>
    </source>
</evidence>
<comment type="caution">
    <text evidence="12">The sequence shown here is derived from an EMBL/GenBank/DDBJ whole genome shotgun (WGS) entry which is preliminary data.</text>
</comment>
<dbReference type="GO" id="GO:0031418">
    <property type="term" value="F:L-ascorbic acid binding"/>
    <property type="evidence" value="ECO:0007669"/>
    <property type="project" value="UniProtKB-KW"/>
</dbReference>
<evidence type="ECO:0000256" key="7">
    <source>
        <dbReference type="ARBA" id="ARBA00023002"/>
    </source>
</evidence>
<evidence type="ECO:0000256" key="1">
    <source>
        <dbReference type="ARBA" id="ARBA00001961"/>
    </source>
</evidence>
<feature type="domain" description="Fe2OG dioxygenase" evidence="11">
    <location>
        <begin position="174"/>
        <end position="272"/>
    </location>
</feature>
<evidence type="ECO:0000256" key="8">
    <source>
        <dbReference type="ARBA" id="ARBA00023004"/>
    </source>
</evidence>
<dbReference type="SUPFAM" id="SSF144232">
    <property type="entry name" value="HIT/MYND zinc finger-like"/>
    <property type="match status" value="1"/>
</dbReference>
<dbReference type="EMBL" id="JNBR01002411">
    <property type="protein sequence ID" value="OQR82869.1"/>
    <property type="molecule type" value="Genomic_DNA"/>
</dbReference>
<gene>
    <name evidence="12" type="ORF">ACHHYP_15381</name>
</gene>
<evidence type="ECO:0000259" key="10">
    <source>
        <dbReference type="PROSITE" id="PS50865"/>
    </source>
</evidence>
<evidence type="ECO:0000256" key="5">
    <source>
        <dbReference type="ARBA" id="ARBA00022896"/>
    </source>
</evidence>
<keyword evidence="2" id="KW-0479">Metal-binding</keyword>
<dbReference type="PROSITE" id="PS50865">
    <property type="entry name" value="ZF_MYND_2"/>
    <property type="match status" value="1"/>
</dbReference>
<dbReference type="InterPro" id="IPR051559">
    <property type="entry name" value="HIF_prolyl_hydroxylases"/>
</dbReference>
<keyword evidence="8" id="KW-0408">Iron</keyword>
<dbReference type="InterPro" id="IPR005123">
    <property type="entry name" value="Oxoglu/Fe-dep_dioxygenase_dom"/>
</dbReference>
<dbReference type="InterPro" id="IPR002893">
    <property type="entry name" value="Znf_MYND"/>
</dbReference>
<dbReference type="GO" id="GO:0071456">
    <property type="term" value="P:cellular response to hypoxia"/>
    <property type="evidence" value="ECO:0007669"/>
    <property type="project" value="TreeGrafter"/>
</dbReference>
<organism evidence="12 13">
    <name type="scientific">Achlya hypogyna</name>
    <name type="common">Oomycete</name>
    <name type="synonym">Protoachlya hypogyna</name>
    <dbReference type="NCBI Taxonomy" id="1202772"/>
    <lineage>
        <taxon>Eukaryota</taxon>
        <taxon>Sar</taxon>
        <taxon>Stramenopiles</taxon>
        <taxon>Oomycota</taxon>
        <taxon>Saprolegniomycetes</taxon>
        <taxon>Saprolegniales</taxon>
        <taxon>Achlyaceae</taxon>
        <taxon>Achlya</taxon>
    </lineage>
</organism>
<sequence length="376" mass="41187">MVSPACAACGSVAEGLLRCSKCLAVSYCSRTCQVAHWKAGHKAACRQSPPPLQYPMSFKRDPATFYDKITSSVCDELLENGYVVVDNFLGRGWAEALLAEVKWLAAANLLESNKTQFPKADGTVAQFEKPNIFEADLHNAGVRCQVPELDALFHQDDLCLALAAHTKLDLVPGTNGKTLKVQHNAGAGGCFPCHYDNPGRPNKRKLTCLLYLNPTWAPGDGGEIQFYPFLAAEPVTLAPLMDRLVIFSSDSLLHRVLPAQKARHCLTIWLDSATINRAEDTQLSLTASDLGDGWPEFLKRLAKMPVQRLLSRGVYAEEYLESLAQCMGSAKEGFAEMVASHEAHLARLALNQPLYALIERMRANRAGLQQCAQETG</sequence>
<name>A0A1V9YB05_ACHHY</name>
<accession>A0A1V9YB05</accession>
<keyword evidence="13" id="KW-1185">Reference proteome</keyword>
<dbReference type="Pfam" id="PF01753">
    <property type="entry name" value="zf-MYND"/>
    <property type="match status" value="1"/>
</dbReference>
<evidence type="ECO:0000256" key="2">
    <source>
        <dbReference type="ARBA" id="ARBA00022723"/>
    </source>
</evidence>
<dbReference type="PROSITE" id="PS51471">
    <property type="entry name" value="FE2OG_OXY"/>
    <property type="match status" value="1"/>
</dbReference>
<dbReference type="GO" id="GO:0008198">
    <property type="term" value="F:ferrous iron binding"/>
    <property type="evidence" value="ECO:0007669"/>
    <property type="project" value="TreeGrafter"/>
</dbReference>
<dbReference type="Proteomes" id="UP000243579">
    <property type="component" value="Unassembled WGS sequence"/>
</dbReference>
<dbReference type="InterPro" id="IPR044862">
    <property type="entry name" value="Pro_4_hyd_alph_FE2OG_OXY"/>
</dbReference>
<keyword evidence="4" id="KW-0862">Zinc</keyword>
<dbReference type="GO" id="GO:0008270">
    <property type="term" value="F:zinc ion binding"/>
    <property type="evidence" value="ECO:0007669"/>
    <property type="project" value="UniProtKB-KW"/>
</dbReference>
<evidence type="ECO:0000259" key="11">
    <source>
        <dbReference type="PROSITE" id="PS51471"/>
    </source>
</evidence>
<proteinExistence type="predicted"/>
<dbReference type="SUPFAM" id="SSF51197">
    <property type="entry name" value="Clavaminate synthase-like"/>
    <property type="match status" value="1"/>
</dbReference>
<dbReference type="PANTHER" id="PTHR12907">
    <property type="entry name" value="EGL NINE HOMOLOG-RELATED"/>
    <property type="match status" value="1"/>
</dbReference>
<keyword evidence="5" id="KW-0847">Vitamin C</keyword>
<evidence type="ECO:0000256" key="6">
    <source>
        <dbReference type="ARBA" id="ARBA00022964"/>
    </source>
</evidence>
<keyword evidence="7" id="KW-0560">Oxidoreductase</keyword>
<dbReference type="Pfam" id="PF13640">
    <property type="entry name" value="2OG-FeII_Oxy_3"/>
    <property type="match status" value="1"/>
</dbReference>
<dbReference type="STRING" id="1202772.A0A1V9YB05"/>
<dbReference type="PROSITE" id="PS01360">
    <property type="entry name" value="ZF_MYND_1"/>
    <property type="match status" value="1"/>
</dbReference>
<dbReference type="SMART" id="SM00702">
    <property type="entry name" value="P4Hc"/>
    <property type="match status" value="1"/>
</dbReference>
<evidence type="ECO:0008006" key="14">
    <source>
        <dbReference type="Google" id="ProtNLM"/>
    </source>
</evidence>
<comment type="cofactor">
    <cofactor evidence="1">
        <name>L-ascorbate</name>
        <dbReference type="ChEBI" id="CHEBI:38290"/>
    </cofactor>
</comment>
<dbReference type="PANTHER" id="PTHR12907:SF26">
    <property type="entry name" value="HIF PROLYL HYDROXYLASE, ISOFORM C"/>
    <property type="match status" value="1"/>
</dbReference>
<evidence type="ECO:0000256" key="4">
    <source>
        <dbReference type="ARBA" id="ARBA00022833"/>
    </source>
</evidence>
<dbReference type="InterPro" id="IPR006620">
    <property type="entry name" value="Pro_4_hyd_alph"/>
</dbReference>
<dbReference type="GO" id="GO:0031543">
    <property type="term" value="F:peptidyl-proline dioxygenase activity"/>
    <property type="evidence" value="ECO:0007669"/>
    <property type="project" value="TreeGrafter"/>
</dbReference>
<reference evidence="12 13" key="1">
    <citation type="journal article" date="2014" name="Genome Biol. Evol.">
        <title>The secreted proteins of Achlya hypogyna and Thraustotheca clavata identify the ancestral oomycete secretome and reveal gene acquisitions by horizontal gene transfer.</title>
        <authorList>
            <person name="Misner I."/>
            <person name="Blouin N."/>
            <person name="Leonard G."/>
            <person name="Richards T.A."/>
            <person name="Lane C.E."/>
        </authorList>
    </citation>
    <scope>NUCLEOTIDE SEQUENCE [LARGE SCALE GENOMIC DNA]</scope>
    <source>
        <strain evidence="12 13">ATCC 48635</strain>
    </source>
</reference>
<dbReference type="Gene3D" id="6.10.140.2220">
    <property type="match status" value="1"/>
</dbReference>
<dbReference type="Gene3D" id="2.60.120.620">
    <property type="entry name" value="q2cbj1_9rhob like domain"/>
    <property type="match status" value="1"/>
</dbReference>
<evidence type="ECO:0000313" key="12">
    <source>
        <dbReference type="EMBL" id="OQR82869.1"/>
    </source>
</evidence>
<protein>
    <recommendedName>
        <fullName evidence="14">MYND-type domain-containing protein</fullName>
    </recommendedName>
</protein>
<dbReference type="AlphaFoldDB" id="A0A1V9YB05"/>